<feature type="region of interest" description="Disordered" evidence="1">
    <location>
        <begin position="63"/>
        <end position="90"/>
    </location>
</feature>
<dbReference type="RefSeq" id="WP_105934676.1">
    <property type="nucleotide sequence ID" value="NZ_PVNP01000112.1"/>
</dbReference>
<organism evidence="2 3">
    <name type="scientific">Alteromonas alba</name>
    <dbReference type="NCBI Taxonomy" id="2079529"/>
    <lineage>
        <taxon>Bacteria</taxon>
        <taxon>Pseudomonadati</taxon>
        <taxon>Pseudomonadota</taxon>
        <taxon>Gammaproteobacteria</taxon>
        <taxon>Alteromonadales</taxon>
        <taxon>Alteromonadaceae</taxon>
        <taxon>Alteromonas/Salinimonas group</taxon>
        <taxon>Alteromonas</taxon>
    </lineage>
</organism>
<feature type="compositionally biased region" description="Low complexity" evidence="1">
    <location>
        <begin position="71"/>
        <end position="80"/>
    </location>
</feature>
<reference evidence="3" key="1">
    <citation type="journal article" date="2020" name="Int. J. Syst. Evol. Microbiol.">
        <title>Alteromonas alba sp. nov., a marine bacterium isolated from the seawater of the West Pacific Ocean.</title>
        <authorList>
            <person name="Sun C."/>
            <person name="Wu Y.-H."/>
            <person name="Xamxidin M."/>
            <person name="Cheng H."/>
            <person name="Xu X.-W."/>
        </authorList>
    </citation>
    <scope>NUCLEOTIDE SEQUENCE [LARGE SCALE GENOMIC DNA]</scope>
    <source>
        <strain evidence="3">190</strain>
    </source>
</reference>
<dbReference type="AlphaFoldDB" id="A0A2S9VAI6"/>
<gene>
    <name evidence="2" type="ORF">C6Y40_11280</name>
</gene>
<evidence type="ECO:0000313" key="2">
    <source>
        <dbReference type="EMBL" id="PRO73489.1"/>
    </source>
</evidence>
<keyword evidence="3" id="KW-1185">Reference proteome</keyword>
<proteinExistence type="predicted"/>
<comment type="caution">
    <text evidence="2">The sequence shown here is derived from an EMBL/GenBank/DDBJ whole genome shotgun (WGS) entry which is preliminary data.</text>
</comment>
<name>A0A2S9VAI6_9ALTE</name>
<protein>
    <submittedName>
        <fullName evidence="2">Uncharacterized protein</fullName>
    </submittedName>
</protein>
<dbReference type="Proteomes" id="UP000238949">
    <property type="component" value="Unassembled WGS sequence"/>
</dbReference>
<dbReference type="EMBL" id="PVNP01000112">
    <property type="protein sequence ID" value="PRO73489.1"/>
    <property type="molecule type" value="Genomic_DNA"/>
</dbReference>
<sequence length="90" mass="10365">MSEQHQQDQHTNNRQPDYDILQEIRSGKSTRMINVGVMWDTAAGNIAGDTAHGRFVLKRREKLEEMREQNEQSQGQMQQQALDVDNAPDI</sequence>
<evidence type="ECO:0000313" key="3">
    <source>
        <dbReference type="Proteomes" id="UP000238949"/>
    </source>
</evidence>
<evidence type="ECO:0000256" key="1">
    <source>
        <dbReference type="SAM" id="MobiDB-lite"/>
    </source>
</evidence>
<accession>A0A2S9VAI6</accession>